<dbReference type="InterPro" id="IPR004360">
    <property type="entry name" value="Glyas_Fos-R_dOase_dom"/>
</dbReference>
<dbReference type="RefSeq" id="WP_116822577.1">
    <property type="nucleotide sequence ID" value="NZ_JAEMEF010000017.1"/>
</dbReference>
<proteinExistence type="predicted"/>
<evidence type="ECO:0000313" key="2">
    <source>
        <dbReference type="EMBL" id="MBL7561092.1"/>
    </source>
</evidence>
<comment type="caution">
    <text evidence="2">The sequence shown here is derived from an EMBL/GenBank/DDBJ whole genome shotgun (WGS) entry which is preliminary data.</text>
</comment>
<dbReference type="SUPFAM" id="SSF54593">
    <property type="entry name" value="Glyoxalase/Bleomycin resistance protein/Dihydroxybiphenyl dioxygenase"/>
    <property type="match status" value="1"/>
</dbReference>
<dbReference type="PANTHER" id="PTHR36113">
    <property type="entry name" value="LYASE, PUTATIVE-RELATED-RELATED"/>
    <property type="match status" value="1"/>
</dbReference>
<feature type="domain" description="VOC" evidence="1">
    <location>
        <begin position="5"/>
        <end position="126"/>
    </location>
</feature>
<dbReference type="PANTHER" id="PTHR36113:SF1">
    <property type="entry name" value="GLYOXALASE_BLEOMYCIN RESISTANCE PROTEIN_DIOXYGENASE"/>
    <property type="match status" value="1"/>
</dbReference>
<keyword evidence="3" id="KW-1185">Reference proteome</keyword>
<name>A0ABS1WPP4_9FLAO</name>
<accession>A0ABS1WPP4</accession>
<dbReference type="InterPro" id="IPR037523">
    <property type="entry name" value="VOC_core"/>
</dbReference>
<dbReference type="Proteomes" id="UP000605013">
    <property type="component" value="Unassembled WGS sequence"/>
</dbReference>
<protein>
    <submittedName>
        <fullName evidence="2">VOC family protein</fullName>
    </submittedName>
</protein>
<dbReference type="PROSITE" id="PS51819">
    <property type="entry name" value="VOC"/>
    <property type="match status" value="1"/>
</dbReference>
<dbReference type="InterPro" id="IPR051332">
    <property type="entry name" value="Fosfomycin_Res_Enzymes"/>
</dbReference>
<gene>
    <name evidence="2" type="ORF">JAO71_14915</name>
</gene>
<dbReference type="Gene3D" id="3.10.180.10">
    <property type="entry name" value="2,3-Dihydroxybiphenyl 1,2-Dioxygenase, domain 1"/>
    <property type="match status" value="1"/>
</dbReference>
<evidence type="ECO:0000313" key="3">
    <source>
        <dbReference type="Proteomes" id="UP000605013"/>
    </source>
</evidence>
<organism evidence="2 3">
    <name type="scientific">Olleya sediminilitoris</name>
    <dbReference type="NCBI Taxonomy" id="2795739"/>
    <lineage>
        <taxon>Bacteria</taxon>
        <taxon>Pseudomonadati</taxon>
        <taxon>Bacteroidota</taxon>
        <taxon>Flavobacteriia</taxon>
        <taxon>Flavobacteriales</taxon>
        <taxon>Flavobacteriaceae</taxon>
    </lineage>
</organism>
<dbReference type="EMBL" id="JAEMEF010000017">
    <property type="protein sequence ID" value="MBL7561092.1"/>
    <property type="molecule type" value="Genomic_DNA"/>
</dbReference>
<sequence length="127" mass="14697">MFNLSLNHIAISVKDVDKSVMFYKKVLQLSEVKNTASTSKTRWLVLTDTKQIHLIPRPELEVFTNKAVHFALATTDFDTILKHLQALGIPFSDWKNTPKKDYIRDDGVQQIYFQDPDGYWIEINNAI</sequence>
<evidence type="ECO:0000259" key="1">
    <source>
        <dbReference type="PROSITE" id="PS51819"/>
    </source>
</evidence>
<dbReference type="InterPro" id="IPR029068">
    <property type="entry name" value="Glyas_Bleomycin-R_OHBP_Dase"/>
</dbReference>
<dbReference type="Pfam" id="PF00903">
    <property type="entry name" value="Glyoxalase"/>
    <property type="match status" value="1"/>
</dbReference>
<reference evidence="2 3" key="1">
    <citation type="submission" date="2020-12" db="EMBL/GenBank/DDBJ databases">
        <title>Olleya sediminilitoris sp. nov., isolated from a tidal flat.</title>
        <authorList>
            <person name="Park S."/>
            <person name="Yoon J.-H."/>
        </authorList>
    </citation>
    <scope>NUCLEOTIDE SEQUENCE [LARGE SCALE GENOMIC DNA]</scope>
    <source>
        <strain evidence="2 3">YSTF-M6</strain>
    </source>
</reference>